<dbReference type="Pfam" id="PF01732">
    <property type="entry name" value="Mycop_pep_DUF31"/>
    <property type="match status" value="1"/>
</dbReference>
<evidence type="ECO:0000256" key="2">
    <source>
        <dbReference type="SAM" id="Phobius"/>
    </source>
</evidence>
<evidence type="ECO:0000259" key="3">
    <source>
        <dbReference type="Pfam" id="PF01732"/>
    </source>
</evidence>
<keyword evidence="5" id="KW-1185">Reference proteome</keyword>
<proteinExistence type="predicted"/>
<feature type="coiled-coil region" evidence="1">
    <location>
        <begin position="328"/>
        <end position="374"/>
    </location>
</feature>
<dbReference type="Proteomes" id="UP000013131">
    <property type="component" value="Unassembled WGS sequence"/>
</dbReference>
<organism evidence="4 5">
    <name type="scientific">Metamycoplasma auris 15026</name>
    <dbReference type="NCBI Taxonomy" id="1188233"/>
    <lineage>
        <taxon>Bacteria</taxon>
        <taxon>Bacillati</taxon>
        <taxon>Mycoplasmatota</taxon>
        <taxon>Mycoplasmoidales</taxon>
        <taxon>Metamycoplasmataceae</taxon>
        <taxon>Metamycoplasma</taxon>
    </lineage>
</organism>
<evidence type="ECO:0000313" key="4">
    <source>
        <dbReference type="EMBL" id="ENY68815.1"/>
    </source>
</evidence>
<feature type="domain" description="DUF31" evidence="3">
    <location>
        <begin position="283"/>
        <end position="742"/>
    </location>
</feature>
<sequence>MKTIKKRKLIFPIFSIFSLSLPFFILSCEKNNKIGSILKENFNSNNKNDEKNSSYNKLFSSINLEDHFDLKIKDLLLNLKELTFLELQEKIKEIAIEPKNKNLLSDYDFKVNDITLENNSNQTNEAKINVTITNKNTKETKSFQYKLLNLKNENDSLNYPKSLNHIANKDEFFKKDNDEYIDTLKNHLRISAGINNWNEFRKDLKATSANLKDFNEKANKIGQDSYENLAFKGFSLPSYNAKNEVEGVALFEGNEIGKLPSLRDASGKADVYKTIGLARKIVNEKYLDIAKQTYSISLTRKNLFRKEISELTKNIEYWKNGNKRSEFQGLINQKLNELRHNKELLEQEWNRRIKENQESNLNSELQKRKEDELKAYDENIAYYSSHTLQKEIEILENKLKEFQGFVAEDRYTLSENGTMWILDYKLDEQGYPTKWYFGTNSHVARALNEDFLSFAITKINSNVSVGTTLNFSRLDDNITTFYFNDNKNAIKKVFDGVDYLKENPANFLIPQQKDKYKNFGAFADFAVFEIDFSKITKFSTQSNQQSVDAKFEFLKENNLAQNLAKEITNDYANQKDKHIKFKKNSYLKDYKKIAIPKNKKPNEDQEYLYAVGWPQSTGDFYFDRSNIELLEQTRINFSLWFNSEYEYFNEEIKNQNFNLKNKHDKGSFLSYNLGYRTFKNLPGLFDTFLAVPKFGDGFYELNGKKYINISLGYMPLRYAPVAGASGSSIRNQNNELVSIYYATNSIGRVGLSSAFRSEGFDYQGLYGKYNLPQYDLIYGGGKDQAKSYKDELKKLYGDSFKTNLFKNGLGKENPDFKFGNILSAKDLNN</sequence>
<dbReference type="AlphaFoldDB" id="N9TRW8"/>
<dbReference type="eggNOG" id="ENOG5033SXH">
    <property type="taxonomic scope" value="Bacteria"/>
</dbReference>
<dbReference type="InterPro" id="IPR022382">
    <property type="entry name" value="Mycoplasma_peptidase_DUF31"/>
</dbReference>
<dbReference type="EMBL" id="AORI01000009">
    <property type="protein sequence ID" value="ENY68815.1"/>
    <property type="molecule type" value="Genomic_DNA"/>
</dbReference>
<dbReference type="NCBIfam" id="NF045842">
    <property type="entry name" value="MIP_near_MIB"/>
    <property type="match status" value="1"/>
</dbReference>
<dbReference type="RefSeq" id="WP_004424293.1">
    <property type="nucleotide sequence ID" value="NZ_AORI01000009.1"/>
</dbReference>
<keyword evidence="2" id="KW-1133">Transmembrane helix</keyword>
<dbReference type="NCBIfam" id="NF045841">
    <property type="entry name" value="Ig_SerProt_MIP"/>
    <property type="match status" value="1"/>
</dbReference>
<keyword evidence="2" id="KW-0472">Membrane</keyword>
<dbReference type="STRING" id="1188233.MAU_3000"/>
<keyword evidence="1" id="KW-0175">Coiled coil</keyword>
<comment type="caution">
    <text evidence="4">The sequence shown here is derived from an EMBL/GenBank/DDBJ whole genome shotgun (WGS) entry which is preliminary data.</text>
</comment>
<name>N9TRW8_9BACT</name>
<keyword evidence="2" id="KW-0812">Transmembrane</keyword>
<gene>
    <name evidence="4" type="ORF">MAU_3000</name>
</gene>
<dbReference type="PROSITE" id="PS51257">
    <property type="entry name" value="PROKAR_LIPOPROTEIN"/>
    <property type="match status" value="1"/>
</dbReference>
<feature type="transmembrane region" description="Helical" evidence="2">
    <location>
        <begin position="9"/>
        <end position="26"/>
    </location>
</feature>
<accession>N9TRW8</accession>
<protein>
    <recommendedName>
        <fullName evidence="3">DUF31 domain-containing protein</fullName>
    </recommendedName>
</protein>
<reference evidence="4 5" key="1">
    <citation type="journal article" date="2013" name="Genome Announc.">
        <title>Draft Genome Sequences of Mycoplasma auris and Mycoplasma yeatsii, Two Species of the Ear Canal of Caprinae.</title>
        <authorList>
            <person name="Dordet-Frisoni E."/>
            <person name="Baranowski E."/>
            <person name="Barre A."/>
            <person name="Blanchard A."/>
            <person name="Breton M."/>
            <person name="Couture C."/>
            <person name="Dupuy V."/>
            <person name="Gaurivaud P."/>
            <person name="Jacob D."/>
            <person name="Lemaitre C."/>
            <person name="Manso-Silvan L."/>
            <person name="Nikolski M."/>
            <person name="Nouvel L.X."/>
            <person name="Poumarat F."/>
            <person name="Sirand-Pugnet P."/>
            <person name="Thebault P."/>
            <person name="Theil S."/>
            <person name="Thiaucourt F."/>
            <person name="Citti C."/>
            <person name="Tardy F."/>
        </authorList>
    </citation>
    <scope>NUCLEOTIDE SEQUENCE [LARGE SCALE GENOMIC DNA]</scope>
    <source>
        <strain evidence="4 5">15026</strain>
    </source>
</reference>
<dbReference type="PATRIC" id="fig|1188233.3.peg.292"/>
<dbReference type="OrthoDB" id="393864at2"/>
<evidence type="ECO:0000313" key="5">
    <source>
        <dbReference type="Proteomes" id="UP000013131"/>
    </source>
</evidence>
<evidence type="ECO:0000256" key="1">
    <source>
        <dbReference type="SAM" id="Coils"/>
    </source>
</evidence>